<feature type="transmembrane region" description="Helical" evidence="6">
    <location>
        <begin position="364"/>
        <end position="384"/>
    </location>
</feature>
<evidence type="ECO:0000256" key="5">
    <source>
        <dbReference type="ARBA" id="ARBA00023136"/>
    </source>
</evidence>
<dbReference type="Gene3D" id="1.20.1250.20">
    <property type="entry name" value="MFS general substrate transporter like domains"/>
    <property type="match status" value="1"/>
</dbReference>
<comment type="caution">
    <text evidence="7">The sequence shown here is derived from an EMBL/GenBank/DDBJ whole genome shotgun (WGS) entry which is preliminary data.</text>
</comment>
<keyword evidence="3 6" id="KW-0812">Transmembrane</keyword>
<dbReference type="CDD" id="cd06173">
    <property type="entry name" value="MFS_MefA_like"/>
    <property type="match status" value="1"/>
</dbReference>
<gene>
    <name evidence="7" type="ORF">SK629_0890</name>
</gene>
<evidence type="ECO:0000256" key="2">
    <source>
        <dbReference type="ARBA" id="ARBA00022475"/>
    </source>
</evidence>
<evidence type="ECO:0000313" key="8">
    <source>
        <dbReference type="Proteomes" id="UP000028090"/>
    </source>
</evidence>
<comment type="subcellular location">
    <subcellularLocation>
        <location evidence="1">Cell membrane</location>
        <topology evidence="1">Multi-pass membrane protein</topology>
    </subcellularLocation>
</comment>
<feature type="transmembrane region" description="Helical" evidence="6">
    <location>
        <begin position="247"/>
        <end position="266"/>
    </location>
</feature>
<dbReference type="GO" id="GO:0005886">
    <property type="term" value="C:plasma membrane"/>
    <property type="evidence" value="ECO:0007669"/>
    <property type="project" value="UniProtKB-SubCell"/>
</dbReference>
<proteinExistence type="predicted"/>
<dbReference type="PATRIC" id="fig|28037.95.peg.826"/>
<dbReference type="SUPFAM" id="SSF103473">
    <property type="entry name" value="MFS general substrate transporter"/>
    <property type="match status" value="1"/>
</dbReference>
<dbReference type="PANTHER" id="PTHR23513:SF11">
    <property type="entry name" value="STAPHYLOFERRIN A TRANSPORTER"/>
    <property type="match status" value="1"/>
</dbReference>
<evidence type="ECO:0000313" key="7">
    <source>
        <dbReference type="EMBL" id="KEQ35382.1"/>
    </source>
</evidence>
<feature type="transmembrane region" description="Helical" evidence="6">
    <location>
        <begin position="278"/>
        <end position="295"/>
    </location>
</feature>
<evidence type="ECO:0000256" key="1">
    <source>
        <dbReference type="ARBA" id="ARBA00004651"/>
    </source>
</evidence>
<dbReference type="AlphaFoldDB" id="A0A081PXF9"/>
<dbReference type="Pfam" id="PF07690">
    <property type="entry name" value="MFS_1"/>
    <property type="match status" value="1"/>
</dbReference>
<feature type="transmembrane region" description="Helical" evidence="6">
    <location>
        <begin position="141"/>
        <end position="159"/>
    </location>
</feature>
<reference evidence="7 8" key="1">
    <citation type="submission" date="2014-05" db="EMBL/GenBank/DDBJ databases">
        <authorList>
            <person name="Daugherty S.C."/>
            <person name="Tallon L.J."/>
            <person name="Sadzewicz L."/>
            <person name="Kilian M."/>
            <person name="Tettelin H."/>
        </authorList>
    </citation>
    <scope>NUCLEOTIDE SEQUENCE [LARGE SCALE GENOMIC DNA]</scope>
    <source>
        <strain evidence="7 8">SK629</strain>
    </source>
</reference>
<feature type="transmembrane region" description="Helical" evidence="6">
    <location>
        <begin position="165"/>
        <end position="184"/>
    </location>
</feature>
<protein>
    <submittedName>
        <fullName evidence="7">Major Facilitator Superfamily protein</fullName>
    </submittedName>
</protein>
<feature type="transmembrane region" description="Helical" evidence="6">
    <location>
        <begin position="98"/>
        <end position="120"/>
    </location>
</feature>
<keyword evidence="5 6" id="KW-0472">Membrane</keyword>
<dbReference type="Proteomes" id="UP000028090">
    <property type="component" value="Unassembled WGS sequence"/>
</dbReference>
<organism evidence="7 8">
    <name type="scientific">Streptococcus mitis</name>
    <dbReference type="NCBI Taxonomy" id="28037"/>
    <lineage>
        <taxon>Bacteria</taxon>
        <taxon>Bacillati</taxon>
        <taxon>Bacillota</taxon>
        <taxon>Bacilli</taxon>
        <taxon>Lactobacillales</taxon>
        <taxon>Streptococcaceae</taxon>
        <taxon>Streptococcus</taxon>
        <taxon>Streptococcus mitis group</taxon>
    </lineage>
</organism>
<dbReference type="GO" id="GO:0022857">
    <property type="term" value="F:transmembrane transporter activity"/>
    <property type="evidence" value="ECO:0007669"/>
    <property type="project" value="InterPro"/>
</dbReference>
<dbReference type="InterPro" id="IPR036259">
    <property type="entry name" value="MFS_trans_sf"/>
</dbReference>
<feature type="transmembrane region" description="Helical" evidence="6">
    <location>
        <begin position="74"/>
        <end position="92"/>
    </location>
</feature>
<feature type="transmembrane region" description="Helical" evidence="6">
    <location>
        <begin position="301"/>
        <end position="320"/>
    </location>
</feature>
<feature type="transmembrane region" description="Helical" evidence="6">
    <location>
        <begin position="332"/>
        <end position="358"/>
    </location>
</feature>
<keyword evidence="4 6" id="KW-1133">Transmembrane helix</keyword>
<dbReference type="PANTHER" id="PTHR23513">
    <property type="entry name" value="INTEGRAL MEMBRANE EFFLUX PROTEIN-RELATED"/>
    <property type="match status" value="1"/>
</dbReference>
<accession>A0A081PXF9</accession>
<name>A0A081PXF9_STRMT</name>
<dbReference type="OrthoDB" id="212436at2"/>
<sequence>MNKENKNILLLIIRGQTTNLGNIIFDYANKLLIANLTVQSSFFMMLYQSSESIVRLLFNLFAGYVADFSDRKRMLILTDVIAAIATFLLFLFYNPQNIWILVVVNILLAILFSFNGPAYKAIIKDLLSSDGIFTYNSISKIVAEIVGVGAPLASVFVIHQFGFRYGMLINSFSFIISALCEYRFHILHHHNTIQSKFFTGLKEGFTYLYEDKTLLTILISSAFLNFLDAIYSFYLPFTSTFSQFHQIFAYILVSQSIGSILGALIISLNKKKIEPRYFLHFLLPGAVSLILINLFQSSQIILLILFALFSTTVSMFNVNLMSHLQVSIDSNFLGRIFSIIFTISGIFAPFGTMFASWIDFKNWQIFQYIGIVQLLIYIISLLALNKSSKKS</sequence>
<dbReference type="InterPro" id="IPR011701">
    <property type="entry name" value="MFS"/>
</dbReference>
<evidence type="ECO:0000256" key="3">
    <source>
        <dbReference type="ARBA" id="ARBA00022692"/>
    </source>
</evidence>
<feature type="transmembrane region" description="Helical" evidence="6">
    <location>
        <begin position="214"/>
        <end position="235"/>
    </location>
</feature>
<dbReference type="RefSeq" id="WP_042900761.1">
    <property type="nucleotide sequence ID" value="NZ_JPFU01000012.1"/>
</dbReference>
<keyword evidence="2" id="KW-1003">Cell membrane</keyword>
<evidence type="ECO:0000256" key="4">
    <source>
        <dbReference type="ARBA" id="ARBA00022989"/>
    </source>
</evidence>
<evidence type="ECO:0000256" key="6">
    <source>
        <dbReference type="SAM" id="Phobius"/>
    </source>
</evidence>
<dbReference type="EMBL" id="JPFU01000012">
    <property type="protein sequence ID" value="KEQ35382.1"/>
    <property type="molecule type" value="Genomic_DNA"/>
</dbReference>